<keyword evidence="3" id="KW-1185">Reference proteome</keyword>
<organism evidence="2 3">
    <name type="scientific">Echinococcus multilocularis</name>
    <name type="common">Fox tapeworm</name>
    <dbReference type="NCBI Taxonomy" id="6211"/>
    <lineage>
        <taxon>Eukaryota</taxon>
        <taxon>Metazoa</taxon>
        <taxon>Spiralia</taxon>
        <taxon>Lophotrochozoa</taxon>
        <taxon>Platyhelminthes</taxon>
        <taxon>Cestoda</taxon>
        <taxon>Eucestoda</taxon>
        <taxon>Cyclophyllidea</taxon>
        <taxon>Taeniidae</taxon>
        <taxon>Echinococcus</taxon>
    </lineage>
</organism>
<feature type="region of interest" description="Disordered" evidence="1">
    <location>
        <begin position="723"/>
        <end position="750"/>
    </location>
</feature>
<feature type="region of interest" description="Disordered" evidence="1">
    <location>
        <begin position="804"/>
        <end position="831"/>
    </location>
</feature>
<feature type="region of interest" description="Disordered" evidence="1">
    <location>
        <begin position="1295"/>
        <end position="1317"/>
    </location>
</feature>
<dbReference type="OMA" id="MFRSENT"/>
<dbReference type="OrthoDB" id="6238101at2759"/>
<reference evidence="2" key="2">
    <citation type="submission" date="2015-11" db="EMBL/GenBank/DDBJ databases">
        <authorList>
            <person name="Zhang Y."/>
            <person name="Guo Z."/>
        </authorList>
    </citation>
    <scope>NUCLEOTIDE SEQUENCE</scope>
</reference>
<reference evidence="2" key="1">
    <citation type="journal article" date="2013" name="Nature">
        <title>The genomes of four tapeworm species reveal adaptations to parasitism.</title>
        <authorList>
            <person name="Tsai I.J."/>
            <person name="Zarowiecki M."/>
            <person name="Holroyd N."/>
            <person name="Garciarrubio A."/>
            <person name="Sanchez-Flores A."/>
            <person name="Brooks K.L."/>
            <person name="Tracey A."/>
            <person name="Bobes R.J."/>
            <person name="Fragoso G."/>
            <person name="Sciutto E."/>
            <person name="Aslett M."/>
            <person name="Beasley H."/>
            <person name="Bennett H.M."/>
            <person name="Cai J."/>
            <person name="Camicia F."/>
            <person name="Clark R."/>
            <person name="Cucher M."/>
            <person name="De Silva N."/>
            <person name="Day T.A."/>
            <person name="Deplazes P."/>
            <person name="Estrada K."/>
            <person name="Fernandez C."/>
            <person name="Holland P.W."/>
            <person name="Hou J."/>
            <person name="Hu S."/>
            <person name="Huckvale T."/>
            <person name="Hung S.S."/>
            <person name="Kamenetzky L."/>
            <person name="Keane J.A."/>
            <person name="Kiss F."/>
            <person name="Koziol U."/>
            <person name="Lambert O."/>
            <person name="Liu K."/>
            <person name="Luo X."/>
            <person name="Luo Y."/>
            <person name="Macchiaroli N."/>
            <person name="Nichol S."/>
            <person name="Paps J."/>
            <person name="Parkinson J."/>
            <person name="Pouchkina-Stantcheva N."/>
            <person name="Riddiford N."/>
            <person name="Rosenzvit M."/>
            <person name="Salinas G."/>
            <person name="Wasmuth J.D."/>
            <person name="Zamanian M."/>
            <person name="Zheng Y."/>
            <person name="Cai X."/>
            <person name="Soberon X."/>
            <person name="Olson P.D."/>
            <person name="Laclette J.P."/>
            <person name="Brehm K."/>
            <person name="Berriman M."/>
            <person name="Garciarrubio A."/>
            <person name="Bobes R.J."/>
            <person name="Fragoso G."/>
            <person name="Sanchez-Flores A."/>
            <person name="Estrada K."/>
            <person name="Cevallos M.A."/>
            <person name="Morett E."/>
            <person name="Gonzalez V."/>
            <person name="Portillo T."/>
            <person name="Ochoa-Leyva A."/>
            <person name="Jose M.V."/>
            <person name="Sciutto E."/>
            <person name="Landa A."/>
            <person name="Jimenez L."/>
            <person name="Valdes V."/>
            <person name="Carrero J.C."/>
            <person name="Larralde C."/>
            <person name="Morales-Montor J."/>
            <person name="Limon-Lason J."/>
            <person name="Soberon X."/>
            <person name="Laclette J.P."/>
        </authorList>
    </citation>
    <scope>NUCLEOTIDE SEQUENCE [LARGE SCALE GENOMIC DNA]</scope>
</reference>
<evidence type="ECO:0000256" key="1">
    <source>
        <dbReference type="SAM" id="MobiDB-lite"/>
    </source>
</evidence>
<feature type="compositionally biased region" description="Polar residues" evidence="1">
    <location>
        <begin position="1303"/>
        <end position="1313"/>
    </location>
</feature>
<protein>
    <submittedName>
        <fullName evidence="2">Uncharacterized protein</fullName>
    </submittedName>
</protein>
<dbReference type="EMBL" id="LN902845">
    <property type="protein sequence ID" value="CUT98947.1"/>
    <property type="molecule type" value="Genomic_DNA"/>
</dbReference>
<feature type="region of interest" description="Disordered" evidence="1">
    <location>
        <begin position="1353"/>
        <end position="1391"/>
    </location>
</feature>
<feature type="compositionally biased region" description="Basic residues" evidence="1">
    <location>
        <begin position="20"/>
        <end position="30"/>
    </location>
</feature>
<accession>A0A068Y5T5</accession>
<feature type="compositionally biased region" description="Polar residues" evidence="1">
    <location>
        <begin position="1366"/>
        <end position="1379"/>
    </location>
</feature>
<evidence type="ECO:0000313" key="3">
    <source>
        <dbReference type="Proteomes" id="UP000017246"/>
    </source>
</evidence>
<proteinExistence type="predicted"/>
<feature type="compositionally biased region" description="Polar residues" evidence="1">
    <location>
        <begin position="7"/>
        <end position="16"/>
    </location>
</feature>
<name>A0A068Y5T5_ECHMU</name>
<feature type="compositionally biased region" description="Polar residues" evidence="1">
    <location>
        <begin position="330"/>
        <end position="344"/>
    </location>
</feature>
<sequence length="1744" mass="193417">MTLYRSIGNSGRSNNPPVKHQQRPTKKPKTIKPELRDKSKYNHVISTTESTAPDDTDQYLGKVPYNPEGSRLFLYDSNGTSDSFWDSSIISVNDEVSASVFLQCVDSNPRDTLQPYRRKVFPCIKPRNPPPAVGDVKTQQTDGKASIRPDVSVDTELYAHDNMCHRKQCDQNTGKDVDVTLKTLSMLDDTVFMDDTPGNESSMTIDLQALKEEVDRANDLSTPRPELLERPSLIPSQRKFSMELKCNSQITESIVENKISHRTSEFVAQMSASLSSASSYHQGIIPEVGPLALNMSNSGVERKNSHKTIWQRLFRRSSKSASKDSEELSKINSKSRTFGNTSPSLEVTTQKTLNTFKSHSNNTRNAKQDARYNPPSPFEVAKAQRSGLKEEIVPMASKGNQTDFRTKKRKFSKANRMNTSSESPHLVQWQSLSKEGSLFSVNPNEGNRQNSKELATIKPGYLEQNTSKVISVEVSNSSIASEDSDLVCFVQVAKTISVENSPLKSAKKAYEEKEAYNTQKTILPTSCVEEGEGVREGCTKRAECRRTNLEIKAPCVSAISPPTNCVDTTDEDDPFASDHFSSMFSAKDSLDLCTWVEKPTHFKISEDKTISRKSEPVTGIIAPFTLEETRIPEKLHPKDSLDMYVLGDVDPVEKKPFKNEVKFLLRRKKTKLVQEKKEVPAIDCPQLLLQPQRQQLQQNMDFASAIEELAAQFQQLKRQNSSVVESRAFSGENKWDEGEDDSGTENGFYNENEDSVFLDQNRPASEPPPEIVPNSHGQEGVINEELMSFPQVRVFITSPDSITHAPVEESSHNSPTIEQTSSPSDAPPQLVIISPYSTDGSNHPSVVEPVPTFPMNEANLGAFYCVLPNQSDKQNQVPNSSPDLAFHSLQYGSVMHPAGVGIPTFPIVTEPHLHSLEVPQQVVFLNPMGMSPSSPDPNINELPSIQMQDPPTSDFISPVIRFESQNFRPIQDSNYAAFGEDSLEYILPETCNKFQEVLANSGPNLVECIQSELITNNQKNAEISNRSLGFGEVVPCMCTVNPSSNLISPNPSALIMEQELIGDKQEKMFRSENTISGEATTQRSNLEKTKATHPTLTYSYLLENNRHSDDPEIRTNDLKHNVLTTNLSYGQALPLFALKTTMSTTTASADLHFPPDAAFRSKNQLRKAGECSRQASSPSEKGSCTEIEVIGIDDEANTSEGERCEVGQSAVLIEKISDSLVSFLELHSTTRHSLCDTSTKKEIPDQEDFNFVSSMTQNMRCNRKADYEVSISVSGTSQTDLKVRLGSVTLTQEGQYEDRSIATPPQTESSRCGNTGEVEQLRSAEEDTLWVPSNKSIIDSEVQSETLKINASTISGGDFEEPAVSSGGSKLCQEQNNPPDKNLDGNEYSPVSETEVLEIPLNVATNRNSCYSLNRDGLSLSTDSKQRETGKCSDVSGFQNIMVTSKASPSASPSSTFQALNVEVKANPAWLCQGMFVRAVKTRNEGGYIEKTSGIGENESISSGPFIFHEEIRNQSIPSIKINHSDEVDSGKVKDGRFILDCSMDVLQPSKVKREESDVIDHLGFISFEDQNGPIRGPTPKTLRRDSNFMQRESNIPLRTYFRSTLQTTLDCRGTRAHAMNSQDLAAKIENVGRQNDVKLNEQIQVLENNGPVEEIRPKPRKLVNLPASSTPDSSRKQKLSPTSAQEMPALIFVPGTRLPTELMKLYDSKTDHPSGWCIMPLPVYRTQHALYAAYAHNFSGFKV</sequence>
<feature type="region of interest" description="Disordered" evidence="1">
    <location>
        <begin position="1"/>
        <end position="60"/>
    </location>
</feature>
<evidence type="ECO:0000313" key="2">
    <source>
        <dbReference type="EMBL" id="CUT98947.1"/>
    </source>
</evidence>
<dbReference type="Proteomes" id="UP000017246">
    <property type="component" value="Unassembled WGS sequence"/>
</dbReference>
<feature type="region of interest" description="Disordered" evidence="1">
    <location>
        <begin position="1660"/>
        <end position="1687"/>
    </location>
</feature>
<feature type="compositionally biased region" description="Polar residues" evidence="1">
    <location>
        <begin position="812"/>
        <end position="824"/>
    </location>
</feature>
<feature type="region of interest" description="Disordered" evidence="1">
    <location>
        <begin position="126"/>
        <end position="146"/>
    </location>
</feature>
<feature type="region of interest" description="Disordered" evidence="1">
    <location>
        <begin position="321"/>
        <end position="344"/>
    </location>
</feature>
<feature type="compositionally biased region" description="Basic and acidic residues" evidence="1">
    <location>
        <begin position="31"/>
        <end position="40"/>
    </location>
</feature>